<evidence type="ECO:0000256" key="9">
    <source>
        <dbReference type="ARBA" id="ARBA00022827"/>
    </source>
</evidence>
<dbReference type="Pfam" id="PF00970">
    <property type="entry name" value="FAD_binding_6"/>
    <property type="match status" value="1"/>
</dbReference>
<dbReference type="PANTHER" id="PTHR19370">
    <property type="entry name" value="NADH-CYTOCHROME B5 REDUCTASE"/>
    <property type="match status" value="1"/>
</dbReference>
<keyword evidence="7" id="KW-0479">Metal-binding</keyword>
<feature type="binding site" evidence="15">
    <location>
        <position position="353"/>
    </location>
    <ligand>
        <name>FAD</name>
        <dbReference type="ChEBI" id="CHEBI:57692"/>
    </ligand>
</feature>
<dbReference type="InterPro" id="IPR008333">
    <property type="entry name" value="Cbr1-like_FAD-bd_dom"/>
</dbReference>
<evidence type="ECO:0000256" key="12">
    <source>
        <dbReference type="ARBA" id="ARBA00023004"/>
    </source>
</evidence>
<dbReference type="SUPFAM" id="SSF63380">
    <property type="entry name" value="Riboflavin synthase domain-like"/>
    <property type="match status" value="1"/>
</dbReference>
<comment type="subcellular location">
    <subcellularLocation>
        <location evidence="2">Mitochondrion outer membrane</location>
        <topology evidence="2">Single-pass membrane protein</topology>
    </subcellularLocation>
</comment>
<dbReference type="Gene3D" id="3.40.50.720">
    <property type="entry name" value="NAD(P)-binding Rossmann-like Domain"/>
    <property type="match status" value="1"/>
</dbReference>
<keyword evidence="6 16" id="KW-0812">Transmembrane</keyword>
<feature type="domain" description="Cytochrome b5 heme-binding" evidence="17">
    <location>
        <begin position="13"/>
        <end position="89"/>
    </location>
</feature>
<dbReference type="InterPro" id="IPR008927">
    <property type="entry name" value="6-PGluconate_DH-like_C_sf"/>
</dbReference>
<dbReference type="FunFam" id="3.40.50.80:FF:000019">
    <property type="entry name" value="NADH-cytochrome b5 reductase"/>
    <property type="match status" value="1"/>
</dbReference>
<keyword evidence="12" id="KW-0408">Iron</keyword>
<dbReference type="InterPro" id="IPR000033">
    <property type="entry name" value="LDLR_classB_rpt"/>
</dbReference>
<feature type="binding site" evidence="15">
    <location>
        <position position="284"/>
    </location>
    <ligand>
        <name>FAD</name>
        <dbReference type="ChEBI" id="CHEBI:57692"/>
    </ligand>
</feature>
<dbReference type="SUPFAM" id="SSF55856">
    <property type="entry name" value="Cytochrome b5-like heme/steroid binding domain"/>
    <property type="match status" value="1"/>
</dbReference>
<keyword evidence="10 16" id="KW-1133">Transmembrane helix</keyword>
<dbReference type="Pfam" id="PF00725">
    <property type="entry name" value="3HCDH"/>
    <property type="match status" value="1"/>
</dbReference>
<dbReference type="Gene3D" id="1.10.1040.10">
    <property type="entry name" value="N-(1-d-carboxylethyl)-l-norvaline Dehydrogenase, domain 2"/>
    <property type="match status" value="1"/>
</dbReference>
<comment type="caution">
    <text evidence="19">The sequence shown here is derived from an EMBL/GenBank/DDBJ whole genome shotgun (WGS) entry which is preliminary data.</text>
</comment>
<dbReference type="PROSITE" id="PS00191">
    <property type="entry name" value="CYTOCHROME_B5_1"/>
    <property type="match status" value="1"/>
</dbReference>
<evidence type="ECO:0000256" key="8">
    <source>
        <dbReference type="ARBA" id="ARBA00022787"/>
    </source>
</evidence>
<dbReference type="GO" id="GO:0005741">
    <property type="term" value="C:mitochondrial outer membrane"/>
    <property type="evidence" value="ECO:0007669"/>
    <property type="project" value="UniProtKB-SubCell"/>
</dbReference>
<dbReference type="Gene3D" id="3.10.120.10">
    <property type="entry name" value="Cytochrome b5-like heme/steroid binding domain"/>
    <property type="match status" value="1"/>
</dbReference>
<dbReference type="EMBL" id="MU853959">
    <property type="protein sequence ID" value="KAK3934808.1"/>
    <property type="molecule type" value="Genomic_DNA"/>
</dbReference>
<dbReference type="GO" id="GO:0006631">
    <property type="term" value="P:fatty acid metabolic process"/>
    <property type="evidence" value="ECO:0007669"/>
    <property type="project" value="InterPro"/>
</dbReference>
<dbReference type="CDD" id="cd06183">
    <property type="entry name" value="cyt_b5_reduct_like"/>
    <property type="match status" value="1"/>
</dbReference>
<keyword evidence="4" id="KW-0349">Heme</keyword>
<dbReference type="InterPro" id="IPR018506">
    <property type="entry name" value="Cyt_B5_heme-BS"/>
</dbReference>
<name>A0AAN6MZ01_9PEZI</name>
<dbReference type="AlphaFoldDB" id="A0AAN6MZ01"/>
<proteinExistence type="inferred from homology"/>
<dbReference type="PRINTS" id="PR00363">
    <property type="entry name" value="CYTOCHROMEB5"/>
</dbReference>
<evidence type="ECO:0000256" key="15">
    <source>
        <dbReference type="PIRSR" id="PIRSR601834-1"/>
    </source>
</evidence>
<evidence type="ECO:0000256" key="4">
    <source>
        <dbReference type="ARBA" id="ARBA00022617"/>
    </source>
</evidence>
<dbReference type="GO" id="GO:0046872">
    <property type="term" value="F:metal ion binding"/>
    <property type="evidence" value="ECO:0007669"/>
    <property type="project" value="UniProtKB-KW"/>
</dbReference>
<dbReference type="PRINTS" id="PR00406">
    <property type="entry name" value="CYTB5RDTASE"/>
</dbReference>
<dbReference type="InterPro" id="IPR006108">
    <property type="entry name" value="3HC_DH_C"/>
</dbReference>
<dbReference type="PROSITE" id="PS50255">
    <property type="entry name" value="CYTOCHROME_B5_2"/>
    <property type="match status" value="1"/>
</dbReference>
<dbReference type="SUPFAM" id="SSF51735">
    <property type="entry name" value="NAD(P)-binding Rossmann-fold domains"/>
    <property type="match status" value="1"/>
</dbReference>
<dbReference type="InterPro" id="IPR001709">
    <property type="entry name" value="Flavoprot_Pyr_Nucl_cyt_Rdtase"/>
</dbReference>
<evidence type="ECO:0000256" key="3">
    <source>
        <dbReference type="ARBA" id="ARBA00006105"/>
    </source>
</evidence>
<dbReference type="SMART" id="SM01117">
    <property type="entry name" value="Cyt-b5"/>
    <property type="match status" value="1"/>
</dbReference>
<feature type="transmembrane region" description="Helical" evidence="16">
    <location>
        <begin position="173"/>
        <end position="192"/>
    </location>
</feature>
<evidence type="ECO:0000256" key="2">
    <source>
        <dbReference type="ARBA" id="ARBA00004572"/>
    </source>
</evidence>
<gene>
    <name evidence="19" type="ORF">QBC46DRAFT_462423</name>
</gene>
<comment type="cofactor">
    <cofactor evidence="1 15">
        <name>FAD</name>
        <dbReference type="ChEBI" id="CHEBI:57692"/>
    </cofactor>
</comment>
<evidence type="ECO:0000256" key="13">
    <source>
        <dbReference type="ARBA" id="ARBA00023027"/>
    </source>
</evidence>
<reference evidence="20" key="1">
    <citation type="journal article" date="2023" name="Mol. Phylogenet. Evol.">
        <title>Genome-scale phylogeny and comparative genomics of the fungal order Sordariales.</title>
        <authorList>
            <person name="Hensen N."/>
            <person name="Bonometti L."/>
            <person name="Westerberg I."/>
            <person name="Brannstrom I.O."/>
            <person name="Guillou S."/>
            <person name="Cros-Aarteil S."/>
            <person name="Calhoun S."/>
            <person name="Haridas S."/>
            <person name="Kuo A."/>
            <person name="Mondo S."/>
            <person name="Pangilinan J."/>
            <person name="Riley R."/>
            <person name="LaButti K."/>
            <person name="Andreopoulos B."/>
            <person name="Lipzen A."/>
            <person name="Chen C."/>
            <person name="Yan M."/>
            <person name="Daum C."/>
            <person name="Ng V."/>
            <person name="Clum A."/>
            <person name="Steindorff A."/>
            <person name="Ohm R.A."/>
            <person name="Martin F."/>
            <person name="Silar P."/>
            <person name="Natvig D.O."/>
            <person name="Lalanne C."/>
            <person name="Gautier V."/>
            <person name="Ament-Velasquez S.L."/>
            <person name="Kruys A."/>
            <person name="Hutchinson M.I."/>
            <person name="Powell A.J."/>
            <person name="Barry K."/>
            <person name="Miller A.N."/>
            <person name="Grigoriev I.V."/>
            <person name="Debuchy R."/>
            <person name="Gladieux P."/>
            <person name="Hiltunen Thoren M."/>
            <person name="Johannesson H."/>
        </authorList>
    </citation>
    <scope>NUCLEOTIDE SEQUENCE [LARGE SCALE GENOMIC DNA]</scope>
    <source>
        <strain evidence="20">CBS 340.73</strain>
    </source>
</reference>
<dbReference type="Gene3D" id="2.40.30.10">
    <property type="entry name" value="Translation factors"/>
    <property type="match status" value="1"/>
</dbReference>
<dbReference type="InterPro" id="IPR011042">
    <property type="entry name" value="6-blade_b-propeller_TolB-like"/>
</dbReference>
<evidence type="ECO:0000256" key="16">
    <source>
        <dbReference type="SAM" id="Phobius"/>
    </source>
</evidence>
<evidence type="ECO:0000256" key="10">
    <source>
        <dbReference type="ARBA" id="ARBA00022989"/>
    </source>
</evidence>
<evidence type="ECO:0000256" key="14">
    <source>
        <dbReference type="ARBA" id="ARBA00023136"/>
    </source>
</evidence>
<dbReference type="PRINTS" id="PR00371">
    <property type="entry name" value="FPNCR"/>
</dbReference>
<dbReference type="InterPro" id="IPR017938">
    <property type="entry name" value="Riboflavin_synthase-like_b-brl"/>
</dbReference>
<dbReference type="PROSITE" id="PS51384">
    <property type="entry name" value="FAD_FR"/>
    <property type="match status" value="1"/>
</dbReference>
<dbReference type="Pfam" id="PF02737">
    <property type="entry name" value="3HCDH_N"/>
    <property type="match status" value="1"/>
</dbReference>
<dbReference type="Pfam" id="PF00173">
    <property type="entry name" value="Cyt-b5"/>
    <property type="match status" value="1"/>
</dbReference>
<dbReference type="Proteomes" id="UP001303473">
    <property type="component" value="Unassembled WGS sequence"/>
</dbReference>
<dbReference type="GO" id="GO:0005783">
    <property type="term" value="C:endoplasmic reticulum"/>
    <property type="evidence" value="ECO:0007669"/>
    <property type="project" value="TreeGrafter"/>
</dbReference>
<keyword evidence="5 15" id="KW-0285">Flavoprotein</keyword>
<feature type="domain" description="FAD-binding FR-type" evidence="18">
    <location>
        <begin position="232"/>
        <end position="336"/>
    </location>
</feature>
<feature type="binding site" evidence="15">
    <location>
        <position position="301"/>
    </location>
    <ligand>
        <name>FAD</name>
        <dbReference type="ChEBI" id="CHEBI:57692"/>
    </ligand>
</feature>
<dbReference type="PANTHER" id="PTHR19370:SF178">
    <property type="entry name" value="CYTOCHROME-B5 REDUCTASE"/>
    <property type="match status" value="1"/>
</dbReference>
<dbReference type="Gene3D" id="3.40.50.80">
    <property type="entry name" value="Nucleotide-binding domain of ferredoxin-NADP reductase (FNR) module"/>
    <property type="match status" value="1"/>
</dbReference>
<accession>A0AAN6MZ01</accession>
<keyword evidence="8" id="KW-1000">Mitochondrion outer membrane</keyword>
<dbReference type="GO" id="GO:0020037">
    <property type="term" value="F:heme binding"/>
    <property type="evidence" value="ECO:0007669"/>
    <property type="project" value="InterPro"/>
</dbReference>
<evidence type="ECO:0000256" key="1">
    <source>
        <dbReference type="ARBA" id="ARBA00001974"/>
    </source>
</evidence>
<comment type="similarity">
    <text evidence="3">Belongs to the flavoprotein pyridine nucleotide cytochrome reductase family.</text>
</comment>
<dbReference type="InterPro" id="IPR017927">
    <property type="entry name" value="FAD-bd_FR_type"/>
</dbReference>
<evidence type="ECO:0000256" key="5">
    <source>
        <dbReference type="ARBA" id="ARBA00022630"/>
    </source>
</evidence>
<evidence type="ECO:0000313" key="19">
    <source>
        <dbReference type="EMBL" id="KAK3934808.1"/>
    </source>
</evidence>
<evidence type="ECO:0000259" key="17">
    <source>
        <dbReference type="PROSITE" id="PS50255"/>
    </source>
</evidence>
<keyword evidence="20" id="KW-1185">Reference proteome</keyword>
<dbReference type="Gene3D" id="2.120.10.30">
    <property type="entry name" value="TolB, C-terminal domain"/>
    <property type="match status" value="2"/>
</dbReference>
<dbReference type="InterPro" id="IPR036291">
    <property type="entry name" value="NAD(P)-bd_dom_sf"/>
</dbReference>
<keyword evidence="13" id="KW-0520">NAD</keyword>
<dbReference type="GO" id="GO:0016616">
    <property type="term" value="F:oxidoreductase activity, acting on the CH-OH group of donors, NAD or NADP as acceptor"/>
    <property type="evidence" value="ECO:0007669"/>
    <property type="project" value="InterPro"/>
</dbReference>
<dbReference type="InterPro" id="IPR001834">
    <property type="entry name" value="CBR-like"/>
</dbReference>
<keyword evidence="11" id="KW-0560">Oxidoreductase</keyword>
<protein>
    <submittedName>
        <fullName evidence="19">Uncharacterized protein</fullName>
    </submittedName>
</protein>
<keyword evidence="8" id="KW-0496">Mitochondrion</keyword>
<evidence type="ECO:0000256" key="11">
    <source>
        <dbReference type="ARBA" id="ARBA00023002"/>
    </source>
</evidence>
<dbReference type="InterPro" id="IPR013328">
    <property type="entry name" value="6PGD_dom2"/>
</dbReference>
<organism evidence="19 20">
    <name type="scientific">Diplogelasinospora grovesii</name>
    <dbReference type="NCBI Taxonomy" id="303347"/>
    <lineage>
        <taxon>Eukaryota</taxon>
        <taxon>Fungi</taxon>
        <taxon>Dikarya</taxon>
        <taxon>Ascomycota</taxon>
        <taxon>Pezizomycotina</taxon>
        <taxon>Sordariomycetes</taxon>
        <taxon>Sordariomycetidae</taxon>
        <taxon>Sordariales</taxon>
        <taxon>Diplogelasinosporaceae</taxon>
        <taxon>Diplogelasinospora</taxon>
    </lineage>
</organism>
<keyword evidence="9 15" id="KW-0274">FAD</keyword>
<sequence length="994" mass="108960">MATTTLQTANDVLPQYMMQDVAAHKDRTDTWIVIHGEVFDITKYIHDHPGGADVLIDVAGKDATEEYENAGHSEDALEIMQAFRVGTVTGAKKFTPKMRHTVPRVVEPVKPKTGSTMVRPLRATAVALGALTLLYAARRNITIPIAMPKALDAGRLLSGLVASSRNSESGGGFAGGFISASALSAIVGGFLVRRLSKMTAIETGFAQYPVHVKSTRVPKPDLNSARGFLNPKTFQRLPLIKKDEVAPSVYRLLFALPTPDTVLGLPVGQHVAIKAIVDGGTVTRSYTPVSNNTDKGVLELIIRCYADGLLTGHYLANLKVGDEVEFRGPKGAMKYRRGLCKKIGMLAGGTGITPMYQLIRAICEDLDDTTEVSLIYANRTEQDILLRTELENFARRYPKNFKLWYMLDKAPEQWTYGTGYVTKDIMADKFPAPAPDTKIMLCEMMTPWTAPINYRTRPVAILGAGVLGRRIACCWMSGGYKVHIRDPSAAQLEDCVAYIEGNLESYPREPSVNPGCVRVFDDIKKAVEDAWLVIEAVPEKLPLKIETFAQLEVLTRPDAILATNSSSYKSSQMLEKITGATKARVLNTHYYMPPALMVVELMTDGHTASEIFPFMVERQKEAGTIPYVARKESTGFIFNRLWAAVKREVMSILAEGVSVPEEIDSMWSLTMATGAGPCKMMDSLAPASNGIFVLDIGLSSANPSLDAGELLQMSPKGKIERVLVRGQALPDGLDVDPEVGRLFWTTMGDPSSNDGAVYSADLDGSDVRTVIPQGTVHTPKQLVLDRTARKVYLSDREGLRVMRCKYDGSDLETLVQTGSWENKSEMEDQTKWCVGIAISPKLGKFYWTQKGPSKGGKGRIFCAEIVMPEGALATSRPDVQCLLEGLPEPVDLELDESSNALYWTDRGELPFGNSLNRVQLTEGGLIAKTDFAARPQILSRNFNEAIGLKIDTKARRIYVTDLGGSVYQCDLDGNKKSRIFSDENKALTGITILN</sequence>
<feature type="binding site" evidence="15">
    <location>
        <position position="286"/>
    </location>
    <ligand>
        <name>FAD</name>
        <dbReference type="ChEBI" id="CHEBI:57692"/>
    </ligand>
</feature>
<dbReference type="SMART" id="SM00135">
    <property type="entry name" value="LY"/>
    <property type="match status" value="4"/>
</dbReference>
<dbReference type="FunFam" id="3.10.120.10:FF:000002">
    <property type="entry name" value="Cytochrome b5 type B"/>
    <property type="match status" value="1"/>
</dbReference>
<dbReference type="SUPFAM" id="SSF52343">
    <property type="entry name" value="Ferredoxin reductase-like, C-terminal NADP-linked domain"/>
    <property type="match status" value="1"/>
</dbReference>
<dbReference type="GO" id="GO:0070403">
    <property type="term" value="F:NAD+ binding"/>
    <property type="evidence" value="ECO:0007669"/>
    <property type="project" value="InterPro"/>
</dbReference>
<dbReference type="SUPFAM" id="SSF48179">
    <property type="entry name" value="6-phosphogluconate dehydrogenase C-terminal domain-like"/>
    <property type="match status" value="1"/>
</dbReference>
<evidence type="ECO:0000256" key="6">
    <source>
        <dbReference type="ARBA" id="ARBA00022692"/>
    </source>
</evidence>
<evidence type="ECO:0000259" key="18">
    <source>
        <dbReference type="PROSITE" id="PS51384"/>
    </source>
</evidence>
<evidence type="ECO:0000256" key="7">
    <source>
        <dbReference type="ARBA" id="ARBA00022723"/>
    </source>
</evidence>
<dbReference type="SUPFAM" id="SSF63829">
    <property type="entry name" value="Calcium-dependent phosphotriesterase"/>
    <property type="match status" value="1"/>
</dbReference>
<dbReference type="InterPro" id="IPR001433">
    <property type="entry name" value="OxRdtase_FAD/NAD-bd"/>
</dbReference>
<dbReference type="Pfam" id="PF00175">
    <property type="entry name" value="NAD_binding_1"/>
    <property type="match status" value="1"/>
</dbReference>
<dbReference type="InterPro" id="IPR036400">
    <property type="entry name" value="Cyt_B5-like_heme/steroid_sf"/>
</dbReference>
<dbReference type="InterPro" id="IPR001199">
    <property type="entry name" value="Cyt_B5-like_heme/steroid-bd"/>
</dbReference>
<evidence type="ECO:0000313" key="20">
    <source>
        <dbReference type="Proteomes" id="UP001303473"/>
    </source>
</evidence>
<dbReference type="InterPro" id="IPR039261">
    <property type="entry name" value="FNR_nucleotide-bd"/>
</dbReference>
<keyword evidence="14 16" id="KW-0472">Membrane</keyword>
<dbReference type="InterPro" id="IPR006176">
    <property type="entry name" value="3-OHacyl-CoA_DH_NAD-bd"/>
</dbReference>